<feature type="domain" description="Formyl transferase C-terminal" evidence="7">
    <location>
        <begin position="206"/>
        <end position="322"/>
    </location>
</feature>
<dbReference type="PANTHER" id="PTHR11138">
    <property type="entry name" value="METHIONYL-TRNA FORMYLTRANSFERASE"/>
    <property type="match status" value="1"/>
</dbReference>
<evidence type="ECO:0000256" key="5">
    <source>
        <dbReference type="HAMAP-Rule" id="MF_00182"/>
    </source>
</evidence>
<dbReference type="GO" id="GO:0004479">
    <property type="term" value="F:methionyl-tRNA formyltransferase activity"/>
    <property type="evidence" value="ECO:0007669"/>
    <property type="project" value="UniProtKB-UniRule"/>
</dbReference>
<dbReference type="FunFam" id="3.40.50.12230:FF:000001">
    <property type="entry name" value="Methionyl-tRNA formyltransferase"/>
    <property type="match status" value="1"/>
</dbReference>
<dbReference type="AlphaFoldDB" id="A0A8J7DVB7"/>
<reference evidence="8" key="1">
    <citation type="submission" date="2020-10" db="EMBL/GenBank/DDBJ databases">
        <authorList>
            <person name="Castelo-Branco R."/>
            <person name="Eusebio N."/>
            <person name="Adriana R."/>
            <person name="Vieira A."/>
            <person name="Brugerolle De Fraissinette N."/>
            <person name="Rezende De Castro R."/>
            <person name="Schneider M.P."/>
            <person name="Vasconcelos V."/>
            <person name="Leao P.N."/>
        </authorList>
    </citation>
    <scope>NUCLEOTIDE SEQUENCE</scope>
    <source>
        <strain evidence="8">LEGE 07157</strain>
    </source>
</reference>
<keyword evidence="4 5" id="KW-0648">Protein biosynthesis</keyword>
<name>A0A8J7DVB7_9CYAN</name>
<feature type="domain" description="Formyl transferase N-terminal" evidence="6">
    <location>
        <begin position="1"/>
        <end position="182"/>
    </location>
</feature>
<accession>A0A8J7DVB7</accession>
<dbReference type="PANTHER" id="PTHR11138:SF5">
    <property type="entry name" value="METHIONYL-TRNA FORMYLTRANSFERASE, MITOCHONDRIAL"/>
    <property type="match status" value="1"/>
</dbReference>
<evidence type="ECO:0000256" key="4">
    <source>
        <dbReference type="ARBA" id="ARBA00022917"/>
    </source>
</evidence>
<dbReference type="Proteomes" id="UP000654482">
    <property type="component" value="Unassembled WGS sequence"/>
</dbReference>
<dbReference type="InterPro" id="IPR041711">
    <property type="entry name" value="Met-tRNA-FMT_N"/>
</dbReference>
<evidence type="ECO:0000256" key="3">
    <source>
        <dbReference type="ARBA" id="ARBA00022679"/>
    </source>
</evidence>
<dbReference type="InterPro" id="IPR036477">
    <property type="entry name" value="Formyl_transf_N_sf"/>
</dbReference>
<organism evidence="8 9">
    <name type="scientific">Lusitaniella coriacea LEGE 07157</name>
    <dbReference type="NCBI Taxonomy" id="945747"/>
    <lineage>
        <taxon>Bacteria</taxon>
        <taxon>Bacillati</taxon>
        <taxon>Cyanobacteriota</taxon>
        <taxon>Cyanophyceae</taxon>
        <taxon>Spirulinales</taxon>
        <taxon>Lusitaniellaceae</taxon>
        <taxon>Lusitaniella</taxon>
    </lineage>
</organism>
<dbReference type="PROSITE" id="PS00373">
    <property type="entry name" value="GART"/>
    <property type="match status" value="1"/>
</dbReference>
<feature type="binding site" evidence="5">
    <location>
        <begin position="111"/>
        <end position="114"/>
    </location>
    <ligand>
        <name>(6S)-5,6,7,8-tetrahydrofolate</name>
        <dbReference type="ChEBI" id="CHEBI:57453"/>
    </ligand>
</feature>
<comment type="function">
    <text evidence="5">Attaches a formyl group to the free amino group of methionyl-tRNA(fMet). The formyl group appears to play a dual role in the initiator identity of N-formylmethionyl-tRNA by promoting its recognition by IF2 and preventing the misappropriation of this tRNA by the elongation apparatus.</text>
</comment>
<dbReference type="CDD" id="cd08704">
    <property type="entry name" value="Met_tRNA_FMT_C"/>
    <property type="match status" value="1"/>
</dbReference>
<protein>
    <recommendedName>
        <fullName evidence="2 5">Methionyl-tRNA formyltransferase</fullName>
        <ecNumber evidence="2 5">2.1.2.9</ecNumber>
    </recommendedName>
</protein>
<dbReference type="SUPFAM" id="SSF50486">
    <property type="entry name" value="FMT C-terminal domain-like"/>
    <property type="match status" value="1"/>
</dbReference>
<dbReference type="EMBL" id="JADEWZ010000008">
    <property type="protein sequence ID" value="MBE9115711.1"/>
    <property type="molecule type" value="Genomic_DNA"/>
</dbReference>
<dbReference type="SUPFAM" id="SSF53328">
    <property type="entry name" value="Formyltransferase"/>
    <property type="match status" value="1"/>
</dbReference>
<sequence>MKIVFFGTPQFAVPSLNGLLNEPDIAVQAVVTQPDKPRGRGKKLIPSAVKQVALENNLPVWQPHRVKKEPETLELLRQTEADFFVVVAYGQILSLEILNMPKFGSINAHGSILPQYRGAAPIQWSLYNGDRETGITTMLMDEGMDTGAMLLTAYTDVELLENAQQLGIRLAEIGADILPETLFAVAEGSIQPIPQNNEQATYAPLIQKGDYTLDWSRPAIALHNQIRAFYPNCIATFRDKPLKILATVPLGEPYWTQLPPSLQILQQQYPDLSQSTGKPGEILGFAKKLGAIVQTGEGLLLLQEVQLAGKKPQSGWDFVNGMRLSVGEVLV</sequence>
<dbReference type="InterPro" id="IPR001555">
    <property type="entry name" value="GART_AS"/>
</dbReference>
<dbReference type="InterPro" id="IPR002376">
    <property type="entry name" value="Formyl_transf_N"/>
</dbReference>
<dbReference type="CDD" id="cd08646">
    <property type="entry name" value="FMT_core_Met-tRNA-FMT_N"/>
    <property type="match status" value="1"/>
</dbReference>
<dbReference type="InterPro" id="IPR044135">
    <property type="entry name" value="Met-tRNA-FMT_C"/>
</dbReference>
<dbReference type="NCBIfam" id="TIGR00460">
    <property type="entry name" value="fmt"/>
    <property type="match status" value="1"/>
</dbReference>
<dbReference type="Gene3D" id="3.40.50.12230">
    <property type="match status" value="1"/>
</dbReference>
<dbReference type="InterPro" id="IPR011034">
    <property type="entry name" value="Formyl_transferase-like_C_sf"/>
</dbReference>
<comment type="catalytic activity">
    <reaction evidence="5">
        <text>L-methionyl-tRNA(fMet) + (6R)-10-formyltetrahydrofolate = N-formyl-L-methionyl-tRNA(fMet) + (6S)-5,6,7,8-tetrahydrofolate + H(+)</text>
        <dbReference type="Rhea" id="RHEA:24380"/>
        <dbReference type="Rhea" id="RHEA-COMP:9952"/>
        <dbReference type="Rhea" id="RHEA-COMP:9953"/>
        <dbReference type="ChEBI" id="CHEBI:15378"/>
        <dbReference type="ChEBI" id="CHEBI:57453"/>
        <dbReference type="ChEBI" id="CHEBI:78530"/>
        <dbReference type="ChEBI" id="CHEBI:78844"/>
        <dbReference type="ChEBI" id="CHEBI:195366"/>
        <dbReference type="EC" id="2.1.2.9"/>
    </reaction>
</comment>
<dbReference type="Pfam" id="PF02911">
    <property type="entry name" value="Formyl_trans_C"/>
    <property type="match status" value="1"/>
</dbReference>
<keyword evidence="9" id="KW-1185">Reference proteome</keyword>
<comment type="similarity">
    <text evidence="1 5">Belongs to the Fmt family.</text>
</comment>
<evidence type="ECO:0000259" key="6">
    <source>
        <dbReference type="Pfam" id="PF00551"/>
    </source>
</evidence>
<dbReference type="RefSeq" id="WP_194028823.1">
    <property type="nucleotide sequence ID" value="NZ_JADEWZ010000008.1"/>
</dbReference>
<proteinExistence type="inferred from homology"/>
<evidence type="ECO:0000259" key="7">
    <source>
        <dbReference type="Pfam" id="PF02911"/>
    </source>
</evidence>
<gene>
    <name evidence="5" type="primary">fmt</name>
    <name evidence="8" type="ORF">IQ249_07375</name>
</gene>
<evidence type="ECO:0000256" key="2">
    <source>
        <dbReference type="ARBA" id="ARBA00012261"/>
    </source>
</evidence>
<dbReference type="GO" id="GO:0005829">
    <property type="term" value="C:cytosol"/>
    <property type="evidence" value="ECO:0007669"/>
    <property type="project" value="TreeGrafter"/>
</dbReference>
<keyword evidence="3 5" id="KW-0808">Transferase</keyword>
<evidence type="ECO:0000313" key="8">
    <source>
        <dbReference type="EMBL" id="MBE9115711.1"/>
    </source>
</evidence>
<dbReference type="InterPro" id="IPR005794">
    <property type="entry name" value="Fmt"/>
</dbReference>
<evidence type="ECO:0000256" key="1">
    <source>
        <dbReference type="ARBA" id="ARBA00010699"/>
    </source>
</evidence>
<comment type="caution">
    <text evidence="8">The sequence shown here is derived from an EMBL/GenBank/DDBJ whole genome shotgun (WGS) entry which is preliminary data.</text>
</comment>
<dbReference type="InterPro" id="IPR005793">
    <property type="entry name" value="Formyl_trans_C"/>
</dbReference>
<evidence type="ECO:0000313" key="9">
    <source>
        <dbReference type="Proteomes" id="UP000654482"/>
    </source>
</evidence>
<dbReference type="Pfam" id="PF00551">
    <property type="entry name" value="Formyl_trans_N"/>
    <property type="match status" value="1"/>
</dbReference>
<dbReference type="HAMAP" id="MF_00182">
    <property type="entry name" value="Formyl_trans"/>
    <property type="match status" value="1"/>
</dbReference>
<dbReference type="EC" id="2.1.2.9" evidence="2 5"/>